<organism evidence="3">
    <name type="scientific">Entomoneis paludosa</name>
    <dbReference type="NCBI Taxonomy" id="265537"/>
    <lineage>
        <taxon>Eukaryota</taxon>
        <taxon>Sar</taxon>
        <taxon>Stramenopiles</taxon>
        <taxon>Ochrophyta</taxon>
        <taxon>Bacillariophyta</taxon>
        <taxon>Bacillariophyceae</taxon>
        <taxon>Bacillariophycidae</taxon>
        <taxon>Entomoneidaceae</taxon>
        <taxon>Entomoneis</taxon>
    </lineage>
</organism>
<feature type="compositionally biased region" description="Polar residues" evidence="1">
    <location>
        <begin position="17"/>
        <end position="37"/>
    </location>
</feature>
<feature type="transmembrane region" description="Helical" evidence="2">
    <location>
        <begin position="165"/>
        <end position="191"/>
    </location>
</feature>
<evidence type="ECO:0000256" key="2">
    <source>
        <dbReference type="SAM" id="Phobius"/>
    </source>
</evidence>
<feature type="transmembrane region" description="Helical" evidence="2">
    <location>
        <begin position="127"/>
        <end position="145"/>
    </location>
</feature>
<keyword evidence="2" id="KW-0812">Transmembrane</keyword>
<dbReference type="AlphaFoldDB" id="A0A7S2YA25"/>
<feature type="region of interest" description="Disordered" evidence="1">
    <location>
        <begin position="81"/>
        <end position="117"/>
    </location>
</feature>
<accession>A0A7S2YA25</accession>
<sequence length="289" mass="31750">MRAFSSHMNHRRCGPSKKTSMPSSRRSEQGQNPNARTPVSYIEREDADDALVPSIQPLSEHSSTCRGMLELEMSSSSLLTFATDGDQTTPPVSVQECSQNSNKHLGQRQPPPSPLDLEREKTRLESFEAYVLVSILTASASFALLCEMELSAYEEPFSTSYGACLATIFISGLSAIAGLHATIVFSLCVLYGKTALGLQKDLQYTQFVKDTAPQRVRAFNSFSASLLLFAIQVELMLCEKAPQSFRLPALVVAVFTTYWIFMDWQDILESAKSIFEPPAKPASPSTVGS</sequence>
<name>A0A7S2YA25_9STRA</name>
<keyword evidence="2" id="KW-1133">Transmembrane helix</keyword>
<protein>
    <submittedName>
        <fullName evidence="3">Uncharacterized protein</fullName>
    </submittedName>
</protein>
<feature type="transmembrane region" description="Helical" evidence="2">
    <location>
        <begin position="243"/>
        <end position="261"/>
    </location>
</feature>
<evidence type="ECO:0000313" key="3">
    <source>
        <dbReference type="EMBL" id="CAD9962230.1"/>
    </source>
</evidence>
<keyword evidence="2" id="KW-0472">Membrane</keyword>
<dbReference type="EMBL" id="HBHT01015610">
    <property type="protein sequence ID" value="CAD9962230.1"/>
    <property type="molecule type" value="Transcribed_RNA"/>
</dbReference>
<reference evidence="3" key="1">
    <citation type="submission" date="2021-01" db="EMBL/GenBank/DDBJ databases">
        <authorList>
            <person name="Corre E."/>
            <person name="Pelletier E."/>
            <person name="Niang G."/>
            <person name="Scheremetjew M."/>
            <person name="Finn R."/>
            <person name="Kale V."/>
            <person name="Holt S."/>
            <person name="Cochrane G."/>
            <person name="Meng A."/>
            <person name="Brown T."/>
            <person name="Cohen L."/>
        </authorList>
    </citation>
    <scope>NUCLEOTIDE SEQUENCE</scope>
    <source>
        <strain evidence="3">CCMP125</strain>
    </source>
</reference>
<gene>
    <name evidence="3" type="ORF">APAL1065_LOCUS10409</name>
</gene>
<feature type="compositionally biased region" description="Polar residues" evidence="1">
    <location>
        <begin position="85"/>
        <end position="104"/>
    </location>
</feature>
<evidence type="ECO:0000256" key="1">
    <source>
        <dbReference type="SAM" id="MobiDB-lite"/>
    </source>
</evidence>
<feature type="region of interest" description="Disordered" evidence="1">
    <location>
        <begin position="1"/>
        <end position="47"/>
    </location>
</feature>
<proteinExistence type="predicted"/>